<evidence type="ECO:0000313" key="3">
    <source>
        <dbReference type="Proteomes" id="UP000070444"/>
    </source>
</evidence>
<dbReference type="Proteomes" id="UP000070444">
    <property type="component" value="Unassembled WGS sequence"/>
</dbReference>
<dbReference type="EMBL" id="KQ964575">
    <property type="protein sequence ID" value="KXN68447.1"/>
    <property type="molecule type" value="Genomic_DNA"/>
</dbReference>
<protein>
    <submittedName>
        <fullName evidence="2">Uncharacterized protein</fullName>
    </submittedName>
</protein>
<gene>
    <name evidence="2" type="ORF">CONCODRAFT_79743</name>
</gene>
<proteinExistence type="predicted"/>
<keyword evidence="3" id="KW-1185">Reference proteome</keyword>
<sequence>MNRVQIESRSISQLLNKDGEAMLKPCKKRESTKTGTMQTDKLKLDKKDEKNIKNEPGSIEIKSEQNSKRKAKIKDIHIECIKKYLIDNNSIGGLEIKTRLLKDTGLSISKTTIYSILERLRKELKLNKPLIKSNSQVDTRKLCGRPSKLQSNHYECLKKYLIEDRNIGNTEARDKLLNETGLNVTTPTIRTALLKLEKEILESGIKLSPKNSSSKIRNKKGSYGFKLNDSHVARLHEYLKENYYIGSREATLRIKSQMNLDVSIPTIWKVLKELREDMDFERDTIPPPYSLKVSKRNDNLRDMAAKKAVLSSNHLELLKAYYIENNYIGLKEAQNRLNLETGLNTSISPIRDALMRIKRENSAEGIETHLYITKCETRQKNTKYGLKLKGSHLDLLKRYLIDDIDIAYKDAQVKLFEDTGLNLGYSTIIKTLKQLKNELSSDEVNQLEVKSDSKLSRMIGYRGYKLKEMHLEYLNTYIHEDGRISYNSKELRDMLYRDTGVSVDRKTVWTIIGKLLELR</sequence>
<feature type="non-terminal residue" evidence="2">
    <location>
        <position position="1"/>
    </location>
</feature>
<organism evidence="2 3">
    <name type="scientific">Conidiobolus coronatus (strain ATCC 28846 / CBS 209.66 / NRRL 28638)</name>
    <name type="common">Delacroixia coronata</name>
    <dbReference type="NCBI Taxonomy" id="796925"/>
    <lineage>
        <taxon>Eukaryota</taxon>
        <taxon>Fungi</taxon>
        <taxon>Fungi incertae sedis</taxon>
        <taxon>Zoopagomycota</taxon>
        <taxon>Entomophthoromycotina</taxon>
        <taxon>Entomophthoromycetes</taxon>
        <taxon>Entomophthorales</taxon>
        <taxon>Ancylistaceae</taxon>
        <taxon>Conidiobolus</taxon>
    </lineage>
</organism>
<evidence type="ECO:0000256" key="1">
    <source>
        <dbReference type="SAM" id="MobiDB-lite"/>
    </source>
</evidence>
<feature type="region of interest" description="Disordered" evidence="1">
    <location>
        <begin position="18"/>
        <end position="48"/>
    </location>
</feature>
<accession>A0A137P093</accession>
<name>A0A137P093_CONC2</name>
<dbReference type="AlphaFoldDB" id="A0A137P093"/>
<evidence type="ECO:0000313" key="2">
    <source>
        <dbReference type="EMBL" id="KXN68447.1"/>
    </source>
</evidence>
<reference evidence="2 3" key="1">
    <citation type="journal article" date="2015" name="Genome Biol. Evol.">
        <title>Phylogenomic analyses indicate that early fungi evolved digesting cell walls of algal ancestors of land plants.</title>
        <authorList>
            <person name="Chang Y."/>
            <person name="Wang S."/>
            <person name="Sekimoto S."/>
            <person name="Aerts A.L."/>
            <person name="Choi C."/>
            <person name="Clum A."/>
            <person name="LaButti K.M."/>
            <person name="Lindquist E.A."/>
            <person name="Yee Ngan C."/>
            <person name="Ohm R.A."/>
            <person name="Salamov A.A."/>
            <person name="Grigoriev I.V."/>
            <person name="Spatafora J.W."/>
            <person name="Berbee M.L."/>
        </authorList>
    </citation>
    <scope>NUCLEOTIDE SEQUENCE [LARGE SCALE GENOMIC DNA]</scope>
    <source>
        <strain evidence="2 3">NRRL 28638</strain>
    </source>
</reference>